<dbReference type="GO" id="GO:0016757">
    <property type="term" value="F:glycosyltransferase activity"/>
    <property type="evidence" value="ECO:0007669"/>
    <property type="project" value="InterPro"/>
</dbReference>
<dbReference type="InterPro" id="IPR028098">
    <property type="entry name" value="Glyco_trans_4-like_N"/>
</dbReference>
<dbReference type="CDD" id="cd03801">
    <property type="entry name" value="GT4_PimA-like"/>
    <property type="match status" value="1"/>
</dbReference>
<dbReference type="Pfam" id="PF13439">
    <property type="entry name" value="Glyco_transf_4"/>
    <property type="match status" value="1"/>
</dbReference>
<dbReference type="STRING" id="76114.ebA5881"/>
<dbReference type="PANTHER" id="PTHR45947:SF3">
    <property type="entry name" value="SULFOQUINOVOSYL TRANSFERASE SQD2"/>
    <property type="match status" value="1"/>
</dbReference>
<dbReference type="InterPro" id="IPR001296">
    <property type="entry name" value="Glyco_trans_1"/>
</dbReference>
<name>Q5NZP2_AROAE</name>
<dbReference type="AlphaFoldDB" id="Q5NZP2"/>
<dbReference type="RefSeq" id="WP_011239135.1">
    <property type="nucleotide sequence ID" value="NC_006513.1"/>
</dbReference>
<dbReference type="HOGENOM" id="CLU_009583_14_0_4"/>
<dbReference type="CAZy" id="GT4">
    <property type="family name" value="Glycosyltransferase Family 4"/>
</dbReference>
<dbReference type="KEGG" id="eba:ebA5881"/>
<evidence type="ECO:0000313" key="4">
    <source>
        <dbReference type="Proteomes" id="UP000006552"/>
    </source>
</evidence>
<dbReference type="Gene3D" id="3.40.50.2000">
    <property type="entry name" value="Glycogen Phosphorylase B"/>
    <property type="match status" value="2"/>
</dbReference>
<dbReference type="EMBL" id="CR555306">
    <property type="protein sequence ID" value="CAI09472.1"/>
    <property type="molecule type" value="Genomic_DNA"/>
</dbReference>
<evidence type="ECO:0000313" key="3">
    <source>
        <dbReference type="EMBL" id="CAI09472.1"/>
    </source>
</evidence>
<dbReference type="eggNOG" id="COG0438">
    <property type="taxonomic scope" value="Bacteria"/>
</dbReference>
<keyword evidence="4" id="KW-1185">Reference proteome</keyword>
<dbReference type="Pfam" id="PF00534">
    <property type="entry name" value="Glycos_transf_1"/>
    <property type="match status" value="1"/>
</dbReference>
<feature type="domain" description="Glycosyl transferase family 1" evidence="1">
    <location>
        <begin position="190"/>
        <end position="352"/>
    </location>
</feature>
<organism evidence="3 4">
    <name type="scientific">Aromatoleum aromaticum (strain DSM 19018 / LMG 30748 / EbN1)</name>
    <name type="common">Azoarcus sp. (strain EbN1)</name>
    <dbReference type="NCBI Taxonomy" id="76114"/>
    <lineage>
        <taxon>Bacteria</taxon>
        <taxon>Pseudomonadati</taxon>
        <taxon>Pseudomonadota</taxon>
        <taxon>Betaproteobacteria</taxon>
        <taxon>Rhodocyclales</taxon>
        <taxon>Rhodocyclaceae</taxon>
        <taxon>Aromatoleum</taxon>
    </lineage>
</organism>
<dbReference type="Proteomes" id="UP000006552">
    <property type="component" value="Chromosome"/>
</dbReference>
<evidence type="ECO:0000259" key="2">
    <source>
        <dbReference type="Pfam" id="PF13439"/>
    </source>
</evidence>
<proteinExistence type="predicted"/>
<evidence type="ECO:0000259" key="1">
    <source>
        <dbReference type="Pfam" id="PF00534"/>
    </source>
</evidence>
<accession>Q5NZP2</accession>
<dbReference type="PANTHER" id="PTHR45947">
    <property type="entry name" value="SULFOQUINOVOSYL TRANSFERASE SQD2"/>
    <property type="match status" value="1"/>
</dbReference>
<feature type="domain" description="Glycosyltransferase subfamily 4-like N-terminal" evidence="2">
    <location>
        <begin position="54"/>
        <end position="181"/>
    </location>
</feature>
<protein>
    <submittedName>
        <fullName evidence="3">Predicted glycosyl transferase</fullName>
    </submittedName>
</protein>
<dbReference type="SUPFAM" id="SSF53756">
    <property type="entry name" value="UDP-Glycosyltransferase/glycogen phosphorylase"/>
    <property type="match status" value="1"/>
</dbReference>
<gene>
    <name evidence="3" type="ORF">ebA5881</name>
</gene>
<keyword evidence="3" id="KW-0808">Transferase</keyword>
<sequence>MGSSYTHRHQYFQEANSHRLSKQKMNTRIIQHCFGKPASGGPIVALERLLAHSSVPYGVIRQTEPAGGLNVALIRRFVRELRQQQPQLVHVRGLGNEGFHAALAARLAGVPKILVSVHGTQRDLRHPGNPLRHWVVKSILEPLTLVMATHVATVCEFAAQRSFIRPFIGKLVGVVPNGVELPNLSRPEEPDFRARWGIPADLPLAVCVSRITEEKGYLTLASALRILDAECRLALLVVGGGDESKHIRNQFSGLANIVVRFVGHQHDVGSFLAASDLFLFPSLHENLSNALIEAMAHGLPAIATDVGGNTEVVARGGGILVPPGNAIELATAIARLLREPDFCMELAQQARENIRAHYSVERMVSDWQGLYERILKDDHGRA</sequence>
<reference evidence="3 4" key="1">
    <citation type="journal article" date="2005" name="Arch. Microbiol.">
        <title>The genome sequence of an anaerobic aromatic-degrading denitrifying bacterium, strain EbN1.</title>
        <authorList>
            <person name="Rabus R."/>
            <person name="Kube M."/>
            <person name="Heider J."/>
            <person name="Beck A."/>
            <person name="Heitmann K."/>
            <person name="Widdel F."/>
            <person name="Reinhardt R."/>
        </authorList>
    </citation>
    <scope>NUCLEOTIDE SEQUENCE [LARGE SCALE GENOMIC DNA]</scope>
    <source>
        <strain evidence="3 4">EbN1</strain>
    </source>
</reference>
<dbReference type="InterPro" id="IPR050194">
    <property type="entry name" value="Glycosyltransferase_grp1"/>
</dbReference>